<protein>
    <submittedName>
        <fullName evidence="5">Helix-turn-helix domain-containing protein</fullName>
    </submittedName>
</protein>
<proteinExistence type="predicted"/>
<organism evidence="5 6">
    <name type="scientific">Paraburkholderia sabiae</name>
    <dbReference type="NCBI Taxonomy" id="273251"/>
    <lineage>
        <taxon>Bacteria</taxon>
        <taxon>Pseudomonadati</taxon>
        <taxon>Pseudomonadota</taxon>
        <taxon>Betaproteobacteria</taxon>
        <taxon>Burkholderiales</taxon>
        <taxon>Burkholderiaceae</taxon>
        <taxon>Paraburkholderia</taxon>
    </lineage>
</organism>
<comment type="caution">
    <text evidence="5">The sequence shown here is derived from an EMBL/GenBank/DDBJ whole genome shotgun (WGS) entry which is preliminary data.</text>
</comment>
<dbReference type="InterPro" id="IPR050204">
    <property type="entry name" value="AraC_XylS_family_regulators"/>
</dbReference>
<dbReference type="PANTHER" id="PTHR46796:SF6">
    <property type="entry name" value="ARAC SUBFAMILY"/>
    <property type="match status" value="1"/>
</dbReference>
<dbReference type="EMBL" id="JAZHGC010000100">
    <property type="protein sequence ID" value="MEM5292488.1"/>
    <property type="molecule type" value="Genomic_DNA"/>
</dbReference>
<evidence type="ECO:0000313" key="6">
    <source>
        <dbReference type="Proteomes" id="UP001494588"/>
    </source>
</evidence>
<name>A0ABU9QSR9_9BURK</name>
<dbReference type="InterPro" id="IPR009057">
    <property type="entry name" value="Homeodomain-like_sf"/>
</dbReference>
<evidence type="ECO:0000313" key="5">
    <source>
        <dbReference type="EMBL" id="MEM5292488.1"/>
    </source>
</evidence>
<reference evidence="5 6" key="1">
    <citation type="submission" date="2024-01" db="EMBL/GenBank/DDBJ databases">
        <title>The diversity of rhizobia nodulating Mimosa spp. in eleven states of Brazil covering several biomes is determined by host plant, location, and edaphic factors.</title>
        <authorList>
            <person name="Rouws L."/>
            <person name="Barauna A."/>
            <person name="Beukes C."/>
            <person name="De Faria S.M."/>
            <person name="Gross E."/>
            <person name="Dos Reis Junior F.B."/>
            <person name="Simon M."/>
            <person name="Maluk M."/>
            <person name="Odee D.W."/>
            <person name="Kenicer G."/>
            <person name="Young J.P.W."/>
            <person name="Reis V.M."/>
            <person name="Zilli J."/>
            <person name="James E.K."/>
        </authorList>
    </citation>
    <scope>NUCLEOTIDE SEQUENCE [LARGE SCALE GENOMIC DNA]</scope>
    <source>
        <strain evidence="5 6">JPY77</strain>
    </source>
</reference>
<feature type="domain" description="HTH araC/xylS-type" evidence="4">
    <location>
        <begin position="28"/>
        <end position="126"/>
    </location>
</feature>
<evidence type="ECO:0000256" key="2">
    <source>
        <dbReference type="ARBA" id="ARBA00023125"/>
    </source>
</evidence>
<evidence type="ECO:0000256" key="3">
    <source>
        <dbReference type="ARBA" id="ARBA00023163"/>
    </source>
</evidence>
<keyword evidence="6" id="KW-1185">Reference proteome</keyword>
<dbReference type="SUPFAM" id="SSF46689">
    <property type="entry name" value="Homeodomain-like"/>
    <property type="match status" value="2"/>
</dbReference>
<accession>A0ABU9QSR9</accession>
<dbReference type="Gene3D" id="1.10.10.60">
    <property type="entry name" value="Homeodomain-like"/>
    <property type="match status" value="2"/>
</dbReference>
<dbReference type="PANTHER" id="PTHR46796">
    <property type="entry name" value="HTH-TYPE TRANSCRIPTIONAL ACTIVATOR RHAS-RELATED"/>
    <property type="match status" value="1"/>
</dbReference>
<evidence type="ECO:0000259" key="4">
    <source>
        <dbReference type="PROSITE" id="PS01124"/>
    </source>
</evidence>
<keyword evidence="2" id="KW-0238">DNA-binding</keyword>
<keyword evidence="1" id="KW-0805">Transcription regulation</keyword>
<dbReference type="InterPro" id="IPR018060">
    <property type="entry name" value="HTH_AraC"/>
</dbReference>
<dbReference type="RefSeq" id="WP_233472227.1">
    <property type="nucleotide sequence ID" value="NZ_CAJHCS010000077.1"/>
</dbReference>
<gene>
    <name evidence="5" type="ORF">V4C55_43420</name>
</gene>
<dbReference type="SMART" id="SM00342">
    <property type="entry name" value="HTH_ARAC"/>
    <property type="match status" value="1"/>
</dbReference>
<keyword evidence="3" id="KW-0804">Transcription</keyword>
<dbReference type="Proteomes" id="UP001494588">
    <property type="component" value="Unassembled WGS sequence"/>
</dbReference>
<evidence type="ECO:0000256" key="1">
    <source>
        <dbReference type="ARBA" id="ARBA00023015"/>
    </source>
</evidence>
<sequence length="140" mass="15211">MSLSTHQAAPSSEMPETVAERLPSSNIQIAVRWMDANIASPISIDAVADAAAMSQRNFLRRFRKETGMTPSDYLLRARLNLCCRLLVETRLPVDKIARRCGFSGGAQLAKLFRKSLSTTPTAYREALKAPPVGKSSSGGT</sequence>
<dbReference type="Pfam" id="PF12833">
    <property type="entry name" value="HTH_18"/>
    <property type="match status" value="1"/>
</dbReference>
<dbReference type="PROSITE" id="PS01124">
    <property type="entry name" value="HTH_ARAC_FAMILY_2"/>
    <property type="match status" value="1"/>
</dbReference>